<protein>
    <submittedName>
        <fullName evidence="2">Uncharacterized protein</fullName>
    </submittedName>
</protein>
<evidence type="ECO:0000256" key="1">
    <source>
        <dbReference type="SAM" id="Phobius"/>
    </source>
</evidence>
<name>A0A6S6TCZ8_9BACT</name>
<feature type="transmembrane region" description="Helical" evidence="1">
    <location>
        <begin position="42"/>
        <end position="61"/>
    </location>
</feature>
<proteinExistence type="predicted"/>
<keyword evidence="1" id="KW-1133">Transmembrane helix</keyword>
<dbReference type="AlphaFoldDB" id="A0A6S6TCZ8"/>
<keyword evidence="1" id="KW-0812">Transmembrane</keyword>
<reference evidence="2" key="1">
    <citation type="submission" date="2020-01" db="EMBL/GenBank/DDBJ databases">
        <authorList>
            <person name="Meier V. D."/>
            <person name="Meier V D."/>
        </authorList>
    </citation>
    <scope>NUCLEOTIDE SEQUENCE</scope>
    <source>
        <strain evidence="2">HLG_WM_MAG_05</strain>
    </source>
</reference>
<accession>A0A6S6TCZ8</accession>
<dbReference type="EMBL" id="CACVAU010000042">
    <property type="protein sequence ID" value="CAA6812914.1"/>
    <property type="molecule type" value="Genomic_DNA"/>
</dbReference>
<feature type="transmembrane region" description="Helical" evidence="1">
    <location>
        <begin position="12"/>
        <end position="30"/>
    </location>
</feature>
<organism evidence="2">
    <name type="scientific">uncultured Sulfurovum sp</name>
    <dbReference type="NCBI Taxonomy" id="269237"/>
    <lineage>
        <taxon>Bacteria</taxon>
        <taxon>Pseudomonadati</taxon>
        <taxon>Campylobacterota</taxon>
        <taxon>Epsilonproteobacteria</taxon>
        <taxon>Campylobacterales</taxon>
        <taxon>Sulfurovaceae</taxon>
        <taxon>Sulfurovum</taxon>
        <taxon>environmental samples</taxon>
    </lineage>
</organism>
<gene>
    <name evidence="2" type="ORF">HELGO_WM4135</name>
</gene>
<sequence>MKKIDKKELILWIKRILGFMAMGLWLFVIYEISQMSVSFMEQAPYCMGSTMLIFLSLTFTYKGLDYWNKKKNF</sequence>
<keyword evidence="1" id="KW-0472">Membrane</keyword>
<evidence type="ECO:0000313" key="2">
    <source>
        <dbReference type="EMBL" id="CAA6812914.1"/>
    </source>
</evidence>